<accession>A0A4R2LX96</accession>
<reference evidence="1 2" key="1">
    <citation type="submission" date="2019-03" db="EMBL/GenBank/DDBJ databases">
        <title>Genomic Encyclopedia of Type Strains, Phase IV (KMG-IV): sequencing the most valuable type-strain genomes for metagenomic binning, comparative biology and taxonomic classification.</title>
        <authorList>
            <person name="Goeker M."/>
        </authorList>
    </citation>
    <scope>NUCLEOTIDE SEQUENCE [LARGE SCALE GENOMIC DNA]</scope>
    <source>
        <strain evidence="1 2">DSM 23917</strain>
    </source>
</reference>
<proteinExistence type="predicted"/>
<dbReference type="AlphaFoldDB" id="A0A4R2LX96"/>
<protein>
    <submittedName>
        <fullName evidence="1">Uncharacterized protein</fullName>
    </submittedName>
</protein>
<dbReference type="Proteomes" id="UP000295600">
    <property type="component" value="Unassembled WGS sequence"/>
</dbReference>
<name>A0A4R2LX96_9BACE</name>
<organism evidence="1 2">
    <name type="scientific">Prevotella heparinolytica</name>
    <dbReference type="NCBI Taxonomy" id="28113"/>
    <lineage>
        <taxon>Bacteria</taxon>
        <taxon>Pseudomonadati</taxon>
        <taxon>Bacteroidota</taxon>
        <taxon>Bacteroidia</taxon>
        <taxon>Bacteroidales</taxon>
        <taxon>Bacteroidaceae</taxon>
        <taxon>Bacteroides</taxon>
    </lineage>
</organism>
<evidence type="ECO:0000313" key="1">
    <source>
        <dbReference type="EMBL" id="TCO92215.1"/>
    </source>
</evidence>
<gene>
    <name evidence="1" type="ORF">EV202_11072</name>
</gene>
<evidence type="ECO:0000313" key="2">
    <source>
        <dbReference type="Proteomes" id="UP000295600"/>
    </source>
</evidence>
<sequence>MRHLEYIIILSFNEASRPKRAARFVFFEQNENLFFFKNIN</sequence>
<dbReference type="EMBL" id="SLXB01000010">
    <property type="protein sequence ID" value="TCO92215.1"/>
    <property type="molecule type" value="Genomic_DNA"/>
</dbReference>
<comment type="caution">
    <text evidence="1">The sequence shown here is derived from an EMBL/GenBank/DDBJ whole genome shotgun (WGS) entry which is preliminary data.</text>
</comment>